<dbReference type="Proteomes" id="UP000235388">
    <property type="component" value="Unassembled WGS sequence"/>
</dbReference>
<feature type="domain" description="Retroviral polymerase SH3-like" evidence="1">
    <location>
        <begin position="2"/>
        <end position="53"/>
    </location>
</feature>
<evidence type="ECO:0000313" key="2">
    <source>
        <dbReference type="EMBL" id="PLW16715.1"/>
    </source>
</evidence>
<dbReference type="InterPro" id="IPR057670">
    <property type="entry name" value="SH3_retrovirus"/>
</dbReference>
<sequence>MFVVTPPEKQKKLDDWARKARFVGYVNSGKGWMLWDQAKNKILYSKWVQFADKPLRPIMGEHQIPENLDPKLLRKEKVKDRIGNVLNPALCQQASALCFVMACKIGDFTAEKKVQSQEDLINQLAKQTISPTSLPPKKYKDMLKHPDCYAADSASEDGNSSTLTEDLSPVSILSYLAVGTWPDIAFAVNYMARFSANPSPDHWKALRHVVNYMAHTGDDM</sequence>
<evidence type="ECO:0000259" key="1">
    <source>
        <dbReference type="Pfam" id="PF25597"/>
    </source>
</evidence>
<dbReference type="Pfam" id="PF25597">
    <property type="entry name" value="SH3_retrovirus"/>
    <property type="match status" value="1"/>
</dbReference>
<proteinExistence type="predicted"/>
<evidence type="ECO:0000313" key="3">
    <source>
        <dbReference type="Proteomes" id="UP000235388"/>
    </source>
</evidence>
<dbReference type="EMBL" id="PGCJ01000864">
    <property type="protein sequence ID" value="PLW16715.1"/>
    <property type="molecule type" value="Genomic_DNA"/>
</dbReference>
<accession>A0A2N5STZ5</accession>
<gene>
    <name evidence="2" type="ORF">PCANC_17525</name>
</gene>
<name>A0A2N5STZ5_9BASI</name>
<protein>
    <recommendedName>
        <fullName evidence="1">Retroviral polymerase SH3-like domain-containing protein</fullName>
    </recommendedName>
</protein>
<reference evidence="2 3" key="1">
    <citation type="submission" date="2017-11" db="EMBL/GenBank/DDBJ databases">
        <title>De novo assembly and phasing of dikaryotic genomes from two isolates of Puccinia coronata f. sp. avenae, the causal agent of oat crown rust.</title>
        <authorList>
            <person name="Miller M.E."/>
            <person name="Zhang Y."/>
            <person name="Omidvar V."/>
            <person name="Sperschneider J."/>
            <person name="Schwessinger B."/>
            <person name="Raley C."/>
            <person name="Palmer J.M."/>
            <person name="Garnica D."/>
            <person name="Upadhyaya N."/>
            <person name="Rathjen J."/>
            <person name="Taylor J.M."/>
            <person name="Park R.F."/>
            <person name="Dodds P.N."/>
            <person name="Hirsch C.D."/>
            <person name="Kianian S.F."/>
            <person name="Figueroa M."/>
        </authorList>
    </citation>
    <scope>NUCLEOTIDE SEQUENCE [LARGE SCALE GENOMIC DNA]</scope>
    <source>
        <strain evidence="2">12NC29</strain>
    </source>
</reference>
<comment type="caution">
    <text evidence="2">The sequence shown here is derived from an EMBL/GenBank/DDBJ whole genome shotgun (WGS) entry which is preliminary data.</text>
</comment>
<organism evidence="2 3">
    <name type="scientific">Puccinia coronata f. sp. avenae</name>
    <dbReference type="NCBI Taxonomy" id="200324"/>
    <lineage>
        <taxon>Eukaryota</taxon>
        <taxon>Fungi</taxon>
        <taxon>Dikarya</taxon>
        <taxon>Basidiomycota</taxon>
        <taxon>Pucciniomycotina</taxon>
        <taxon>Pucciniomycetes</taxon>
        <taxon>Pucciniales</taxon>
        <taxon>Pucciniaceae</taxon>
        <taxon>Puccinia</taxon>
    </lineage>
</organism>
<dbReference type="OrthoDB" id="3344688at2759"/>
<dbReference type="AlphaFoldDB" id="A0A2N5STZ5"/>
<keyword evidence="3" id="KW-1185">Reference proteome</keyword>